<dbReference type="Gene3D" id="3.90.820.10">
    <property type="entry name" value="Structural Genomics, Unknown Function 30-nov-00 1gh9 Mol_id"/>
    <property type="match status" value="1"/>
</dbReference>
<name>A0A317Q9G2_9ENTR</name>
<sequence length="73" mass="8319">MEFSNPFDNPQGLFLILCNPRQQYCLWPQQCALPVGWHVACDAQPQADCDAWLKAQWQSLHPHHQVSCEGEGV</sequence>
<protein>
    <submittedName>
        <fullName evidence="2">Uncharacterized protein YbdZ (MbtH family)</fullName>
    </submittedName>
</protein>
<dbReference type="PANTHER" id="PTHR38444:SF1">
    <property type="entry name" value="ENTEROBACTIN BIOSYNTHESIS PROTEIN YBDZ"/>
    <property type="match status" value="1"/>
</dbReference>
<feature type="domain" description="MbtH-like" evidence="1">
    <location>
        <begin position="5"/>
        <end position="55"/>
    </location>
</feature>
<dbReference type="RefSeq" id="WP_036102747.1">
    <property type="nucleotide sequence ID" value="NZ_QGTS01000001.1"/>
</dbReference>
<proteinExistence type="predicted"/>
<dbReference type="InterPro" id="IPR037407">
    <property type="entry name" value="MLP_fam"/>
</dbReference>
<evidence type="ECO:0000259" key="1">
    <source>
        <dbReference type="SMART" id="SM00923"/>
    </source>
</evidence>
<dbReference type="GO" id="GO:0005829">
    <property type="term" value="C:cytosol"/>
    <property type="evidence" value="ECO:0007669"/>
    <property type="project" value="TreeGrafter"/>
</dbReference>
<organism evidence="2 3">
    <name type="scientific">Mangrovibacter plantisponsor</name>
    <dbReference type="NCBI Taxonomy" id="451513"/>
    <lineage>
        <taxon>Bacteria</taxon>
        <taxon>Pseudomonadati</taxon>
        <taxon>Pseudomonadota</taxon>
        <taxon>Gammaproteobacteria</taxon>
        <taxon>Enterobacterales</taxon>
        <taxon>Enterobacteriaceae</taxon>
        <taxon>Mangrovibacter</taxon>
    </lineage>
</organism>
<gene>
    <name evidence="2" type="ORF">DES37_101348</name>
</gene>
<evidence type="ECO:0000313" key="3">
    <source>
        <dbReference type="Proteomes" id="UP000246744"/>
    </source>
</evidence>
<dbReference type="EMBL" id="QGTS01000001">
    <property type="protein sequence ID" value="PWW12774.1"/>
    <property type="molecule type" value="Genomic_DNA"/>
</dbReference>
<reference evidence="2 3" key="1">
    <citation type="submission" date="2018-05" db="EMBL/GenBank/DDBJ databases">
        <title>Genomic Encyclopedia of Type Strains, Phase IV (KMG-IV): sequencing the most valuable type-strain genomes for metagenomic binning, comparative biology and taxonomic classification.</title>
        <authorList>
            <person name="Goeker M."/>
        </authorList>
    </citation>
    <scope>NUCLEOTIDE SEQUENCE [LARGE SCALE GENOMIC DNA]</scope>
    <source>
        <strain evidence="2 3">DSM 19579</strain>
    </source>
</reference>
<dbReference type="PANTHER" id="PTHR38444">
    <property type="entry name" value="ENTEROBACTIN BIOSYNTHESIS PROTEIN YBDZ"/>
    <property type="match status" value="1"/>
</dbReference>
<accession>A0A317Q9G2</accession>
<dbReference type="InterPro" id="IPR005153">
    <property type="entry name" value="MbtH-like_dom"/>
</dbReference>
<dbReference type="Pfam" id="PF03621">
    <property type="entry name" value="MbtH"/>
    <property type="match status" value="1"/>
</dbReference>
<comment type="caution">
    <text evidence="2">The sequence shown here is derived from an EMBL/GenBank/DDBJ whole genome shotgun (WGS) entry which is preliminary data.</text>
</comment>
<dbReference type="InterPro" id="IPR038020">
    <property type="entry name" value="MbtH-like_sf"/>
</dbReference>
<dbReference type="OrthoDB" id="7584480at2"/>
<dbReference type="GO" id="GO:0019290">
    <property type="term" value="P:siderophore biosynthetic process"/>
    <property type="evidence" value="ECO:0007669"/>
    <property type="project" value="TreeGrafter"/>
</dbReference>
<evidence type="ECO:0000313" key="2">
    <source>
        <dbReference type="EMBL" id="PWW12774.1"/>
    </source>
</evidence>
<keyword evidence="3" id="KW-1185">Reference proteome</keyword>
<dbReference type="AlphaFoldDB" id="A0A317Q9G2"/>
<dbReference type="Proteomes" id="UP000246744">
    <property type="component" value="Unassembled WGS sequence"/>
</dbReference>
<dbReference type="SMART" id="SM00923">
    <property type="entry name" value="MbtH"/>
    <property type="match status" value="1"/>
</dbReference>
<dbReference type="SUPFAM" id="SSF160582">
    <property type="entry name" value="MbtH-like"/>
    <property type="match status" value="1"/>
</dbReference>